<dbReference type="AlphaFoldDB" id="A7TKC0"/>
<evidence type="ECO:0000259" key="11">
    <source>
        <dbReference type="PROSITE" id="PS51847"/>
    </source>
</evidence>
<proteinExistence type="predicted"/>
<feature type="domain" description="SMP-LTD" evidence="11">
    <location>
        <begin position="279"/>
        <end position="479"/>
    </location>
</feature>
<name>A7TKC0_VANPO</name>
<evidence type="ECO:0000256" key="9">
    <source>
        <dbReference type="SAM" id="MobiDB-lite"/>
    </source>
</evidence>
<feature type="compositionally biased region" description="Low complexity" evidence="9">
    <location>
        <begin position="595"/>
        <end position="606"/>
    </location>
</feature>
<evidence type="ECO:0000256" key="6">
    <source>
        <dbReference type="ARBA" id="ARBA00023055"/>
    </source>
</evidence>
<protein>
    <recommendedName>
        <fullName evidence="11">SMP-LTD domain-containing protein</fullName>
    </recommendedName>
</protein>
<feature type="region of interest" description="Disordered" evidence="9">
    <location>
        <begin position="623"/>
        <end position="642"/>
    </location>
</feature>
<dbReference type="Pfam" id="PF10296">
    <property type="entry name" value="MMM1"/>
    <property type="match status" value="1"/>
</dbReference>
<keyword evidence="13" id="KW-1185">Reference proteome</keyword>
<feature type="compositionally biased region" description="Polar residues" evidence="9">
    <location>
        <begin position="497"/>
        <end position="507"/>
    </location>
</feature>
<sequence>MISFKLFLAIYLFGGLTFIPLILYLVIKLHFLLNTVDDESTENVKNQLLNDMVDPNFKAGKFQEDIGVKVFRKGWITVTREYYHHFSELSKLGSDSDTDSVLDRSQLKKKQRFYAVLKHGNLFLYKRDDPNSDLVNAISLNQAFVSIWPRDPSNEVLDGSLFTKRTCICILKKGAVSYDDQNRKIVFDGMNTQDQDSPLSPTTPSTGSATAISPSNKYFLYFDNNMDKEDWYFDLINASKNEKTLDDINPLNPMSSAKTAHLNTHDSLLLIQNINATEGQLSTKWLNVLIGRLFLSLQQTEALNNYFNRTVYKKLSKIHKPGFLDDLAVQKIDVGHSAPLITNPVLRELSPEGATKIAFDIQYRGDMNIIIATKVNISLGSRFKQREFSVQLSIKVKEISGPMILIIKPPPSNRIWYAFESEPILNFEIEPIVSSSKLSYNVITNAIKSKLIEGIKESLVAPFMDDLVFYPTESEIFRGGIWEKNESEPPEVPSNPDTSSIPSTEKFLSNDDMDNLLTEKVTIPNFEVDSLDETHSAASSADYKGSQMSNVKKRTLQKVESLKNSIQYRKSSSNGLSDKDEFTSPASSDTRSIGSTETTEENSSSKKYIKYSIKKIGKWYKDNVASSDDNNNNYQVTDKDKDLYNDNQSQQYEVKPVELHSLQDAGSQNDLVTNANVEPKGELPQPTLKPAPVILENDSPKMISNRRRPVPKVPNVPLALAVSTSMTTSGSSSSLKSPTSPTPPSTGMFINHERTRSISSSSSTDVHNYINPDFKEAQLKGFIKHNDFTTDTFNDTVNEGKLHLAMQQREGVIKNDYNSSNLTLQEKLDAPTDEKELTN</sequence>
<dbReference type="GO" id="GO:0005789">
    <property type="term" value="C:endoplasmic reticulum membrane"/>
    <property type="evidence" value="ECO:0007669"/>
    <property type="project" value="UniProtKB-SubCell"/>
</dbReference>
<dbReference type="GO" id="GO:0032865">
    <property type="term" value="C:ERMES complex"/>
    <property type="evidence" value="ECO:0007669"/>
    <property type="project" value="TreeGrafter"/>
</dbReference>
<feature type="compositionally biased region" description="Low complexity" evidence="9">
    <location>
        <begin position="197"/>
        <end position="210"/>
    </location>
</feature>
<dbReference type="Proteomes" id="UP000000267">
    <property type="component" value="Unassembled WGS sequence"/>
</dbReference>
<evidence type="ECO:0000256" key="8">
    <source>
        <dbReference type="ARBA" id="ARBA00023136"/>
    </source>
</evidence>
<dbReference type="PhylomeDB" id="A7TKC0"/>
<dbReference type="InterPro" id="IPR031468">
    <property type="entry name" value="SMP_LBD"/>
</dbReference>
<dbReference type="GO" id="GO:0015914">
    <property type="term" value="P:phospholipid transport"/>
    <property type="evidence" value="ECO:0007669"/>
    <property type="project" value="TreeGrafter"/>
</dbReference>
<keyword evidence="4" id="KW-0256">Endoplasmic reticulum</keyword>
<feature type="region of interest" description="Disordered" evidence="9">
    <location>
        <begin position="562"/>
        <end position="606"/>
    </location>
</feature>
<dbReference type="PANTHER" id="PTHR13466">
    <property type="entry name" value="TEX2 PROTEIN-RELATED"/>
    <property type="match status" value="1"/>
</dbReference>
<evidence type="ECO:0000256" key="3">
    <source>
        <dbReference type="ARBA" id="ARBA00022692"/>
    </source>
</evidence>
<evidence type="ECO:0000256" key="1">
    <source>
        <dbReference type="ARBA" id="ARBA00004586"/>
    </source>
</evidence>
<keyword evidence="6" id="KW-0445">Lipid transport</keyword>
<dbReference type="InParanoid" id="A7TKC0"/>
<dbReference type="OrthoDB" id="26740at2759"/>
<reference evidence="12 13" key="1">
    <citation type="journal article" date="2007" name="Proc. Natl. Acad. Sci. U.S.A.">
        <title>Independent sorting-out of thousands of duplicated gene pairs in two yeast species descended from a whole-genome duplication.</title>
        <authorList>
            <person name="Scannell D.R."/>
            <person name="Frank A.C."/>
            <person name="Conant G.C."/>
            <person name="Byrne K.P."/>
            <person name="Woolfit M."/>
            <person name="Wolfe K.H."/>
        </authorList>
    </citation>
    <scope>NUCLEOTIDE SEQUENCE [LARGE SCALE GENOMIC DNA]</scope>
    <source>
        <strain evidence="13">ATCC 22028 / DSM 70294 / BCRC 21397 / CBS 2163 / NBRC 10782 / NRRL Y-8283 / UCD 57-17</strain>
    </source>
</reference>
<dbReference type="GeneID" id="5545453"/>
<accession>A7TKC0</accession>
<dbReference type="STRING" id="436907.A7TKC0"/>
<dbReference type="GO" id="GO:1990456">
    <property type="term" value="P:mitochondrion-endoplasmic reticulum membrane tethering"/>
    <property type="evidence" value="ECO:0007669"/>
    <property type="project" value="TreeGrafter"/>
</dbReference>
<evidence type="ECO:0000256" key="5">
    <source>
        <dbReference type="ARBA" id="ARBA00022989"/>
    </source>
</evidence>
<dbReference type="CDD" id="cd21675">
    <property type="entry name" value="SMP_TEX2"/>
    <property type="match status" value="1"/>
</dbReference>
<dbReference type="EMBL" id="DS480407">
    <property type="protein sequence ID" value="EDO17247.1"/>
    <property type="molecule type" value="Genomic_DNA"/>
</dbReference>
<dbReference type="FunCoup" id="A7TKC0">
    <property type="interactions" value="33"/>
</dbReference>
<dbReference type="OMA" id="MDKEDWY"/>
<feature type="region of interest" description="Disordered" evidence="9">
    <location>
        <begin position="484"/>
        <end position="508"/>
    </location>
</feature>
<dbReference type="GO" id="GO:0005319">
    <property type="term" value="F:lipid transporter activity"/>
    <property type="evidence" value="ECO:0007669"/>
    <property type="project" value="EnsemblFungi"/>
</dbReference>
<evidence type="ECO:0000256" key="10">
    <source>
        <dbReference type="SAM" id="Phobius"/>
    </source>
</evidence>
<dbReference type="GO" id="GO:0035621">
    <property type="term" value="P:ER to Golgi ceramide transport"/>
    <property type="evidence" value="ECO:0007669"/>
    <property type="project" value="EnsemblFungi"/>
</dbReference>
<dbReference type="InterPro" id="IPR019411">
    <property type="entry name" value="MMM1_dom"/>
</dbReference>
<evidence type="ECO:0000313" key="12">
    <source>
        <dbReference type="EMBL" id="EDO17247.1"/>
    </source>
</evidence>
<organism evidence="13">
    <name type="scientific">Vanderwaltozyma polyspora (strain ATCC 22028 / DSM 70294 / BCRC 21397 / CBS 2163 / NBRC 10782 / NRRL Y-8283 / UCD 57-17)</name>
    <name type="common">Kluyveromyces polysporus</name>
    <dbReference type="NCBI Taxonomy" id="436907"/>
    <lineage>
        <taxon>Eukaryota</taxon>
        <taxon>Fungi</taxon>
        <taxon>Dikarya</taxon>
        <taxon>Ascomycota</taxon>
        <taxon>Saccharomycotina</taxon>
        <taxon>Saccharomycetes</taxon>
        <taxon>Saccharomycetales</taxon>
        <taxon>Saccharomycetaceae</taxon>
        <taxon>Vanderwaltozyma</taxon>
    </lineage>
</organism>
<gene>
    <name evidence="12" type="ORF">Kpol_538p7</name>
</gene>
<keyword evidence="5 10" id="KW-1133">Transmembrane helix</keyword>
<dbReference type="GO" id="GO:0033116">
    <property type="term" value="C:endoplasmic reticulum-Golgi intermediate compartment membrane"/>
    <property type="evidence" value="ECO:0007669"/>
    <property type="project" value="EnsemblFungi"/>
</dbReference>
<dbReference type="GO" id="GO:0008289">
    <property type="term" value="F:lipid binding"/>
    <property type="evidence" value="ECO:0007669"/>
    <property type="project" value="UniProtKB-KW"/>
</dbReference>
<dbReference type="HOGENOM" id="CLU_012852_2_0_1"/>
<evidence type="ECO:0000256" key="4">
    <source>
        <dbReference type="ARBA" id="ARBA00022824"/>
    </source>
</evidence>
<feature type="region of interest" description="Disordered" evidence="9">
    <location>
        <begin position="190"/>
        <end position="210"/>
    </location>
</feature>
<keyword evidence="8 10" id="KW-0472">Membrane</keyword>
<dbReference type="PROSITE" id="PS51847">
    <property type="entry name" value="SMP"/>
    <property type="match status" value="1"/>
</dbReference>
<dbReference type="eggNOG" id="KOG2238">
    <property type="taxonomic scope" value="Eukaryota"/>
</dbReference>
<comment type="subcellular location">
    <subcellularLocation>
        <location evidence="1">Endoplasmic reticulum membrane</location>
    </subcellularLocation>
</comment>
<dbReference type="SUPFAM" id="SSF50729">
    <property type="entry name" value="PH domain-like"/>
    <property type="match status" value="1"/>
</dbReference>
<evidence type="ECO:0000256" key="7">
    <source>
        <dbReference type="ARBA" id="ARBA00023121"/>
    </source>
</evidence>
<keyword evidence="2" id="KW-0813">Transport</keyword>
<feature type="region of interest" description="Disordered" evidence="9">
    <location>
        <begin position="724"/>
        <end position="749"/>
    </location>
</feature>
<dbReference type="PANTHER" id="PTHR13466:SF19">
    <property type="entry name" value="NUCLEUS-VACUOLE JUNCTION PROTEIN 2"/>
    <property type="match status" value="1"/>
</dbReference>
<keyword evidence="7" id="KW-0446">Lipid-binding</keyword>
<feature type="transmembrane region" description="Helical" evidence="10">
    <location>
        <begin position="7"/>
        <end position="27"/>
    </location>
</feature>
<evidence type="ECO:0000256" key="2">
    <source>
        <dbReference type="ARBA" id="ARBA00022448"/>
    </source>
</evidence>
<feature type="compositionally biased region" description="Low complexity" evidence="9">
    <location>
        <begin position="724"/>
        <end position="739"/>
    </location>
</feature>
<feature type="compositionally biased region" description="Polar residues" evidence="9">
    <location>
        <begin position="562"/>
        <end position="576"/>
    </location>
</feature>
<keyword evidence="3 10" id="KW-0812">Transmembrane</keyword>
<dbReference type="KEGG" id="vpo:Kpol_538p7"/>
<evidence type="ECO:0000313" key="13">
    <source>
        <dbReference type="Proteomes" id="UP000000267"/>
    </source>
</evidence>
<feature type="compositionally biased region" description="Polar residues" evidence="9">
    <location>
        <begin position="584"/>
        <end position="594"/>
    </location>
</feature>
<dbReference type="RefSeq" id="XP_001645105.1">
    <property type="nucleotide sequence ID" value="XM_001645055.1"/>
</dbReference>
<dbReference type="GO" id="GO:0071561">
    <property type="term" value="C:nucleus-vacuole junction"/>
    <property type="evidence" value="ECO:0007669"/>
    <property type="project" value="EnsemblFungi"/>
</dbReference>